<dbReference type="InterPro" id="IPR006668">
    <property type="entry name" value="Mg_transptr_MgtE_intracell_dom"/>
</dbReference>
<evidence type="ECO:0000313" key="3">
    <source>
        <dbReference type="EMBL" id="KGA15051.1"/>
    </source>
</evidence>
<evidence type="ECO:0000259" key="2">
    <source>
        <dbReference type="PROSITE" id="PS51371"/>
    </source>
</evidence>
<dbReference type="GO" id="GO:0016020">
    <property type="term" value="C:membrane"/>
    <property type="evidence" value="ECO:0007669"/>
    <property type="project" value="InterPro"/>
</dbReference>
<dbReference type="PANTHER" id="PTHR43773">
    <property type="entry name" value="MAGNESIUM TRANSPORTER MGTE"/>
    <property type="match status" value="1"/>
</dbReference>
<dbReference type="SMART" id="SM00924">
    <property type="entry name" value="MgtE_N"/>
    <property type="match status" value="1"/>
</dbReference>
<dbReference type="SUPFAM" id="SSF158791">
    <property type="entry name" value="MgtE N-terminal domain-like"/>
    <property type="match status" value="1"/>
</dbReference>
<dbReference type="InterPro" id="IPR058838">
    <property type="entry name" value="SH3_actinomycetes"/>
</dbReference>
<dbReference type="Gene3D" id="3.10.580.10">
    <property type="entry name" value="CBS-domain"/>
    <property type="match status" value="1"/>
</dbReference>
<dbReference type="SMART" id="SM00116">
    <property type="entry name" value="CBS"/>
    <property type="match status" value="1"/>
</dbReference>
<dbReference type="AlphaFoldDB" id="A0A094QKS8"/>
<proteinExistence type="predicted"/>
<gene>
    <name evidence="3" type="ORF">GM50_18185</name>
</gene>
<feature type="compositionally biased region" description="Basic and acidic residues" evidence="1">
    <location>
        <begin position="434"/>
        <end position="449"/>
    </location>
</feature>
<name>A0A094QKS8_9ZZZZ</name>
<dbReference type="PROSITE" id="PS51371">
    <property type="entry name" value="CBS"/>
    <property type="match status" value="1"/>
</dbReference>
<dbReference type="InterPro" id="IPR006669">
    <property type="entry name" value="MgtE_transporter"/>
</dbReference>
<accession>A0A094QKS8</accession>
<dbReference type="InterPro" id="IPR038076">
    <property type="entry name" value="MgtE_N_sf"/>
</dbReference>
<dbReference type="InterPro" id="IPR046342">
    <property type="entry name" value="CBS_dom_sf"/>
</dbReference>
<reference evidence="3" key="1">
    <citation type="submission" date="2014-05" db="EMBL/GenBank/DDBJ databases">
        <title>Key roles for freshwater Actinobacteria revealed by deep metagenomic sequencing.</title>
        <authorList>
            <person name="Ghai R."/>
            <person name="Mizuno C.M."/>
            <person name="Picazo A."/>
            <person name="Camacho A."/>
            <person name="Rodriguez-Valera F."/>
        </authorList>
    </citation>
    <scope>NUCLEOTIDE SEQUENCE</scope>
</reference>
<dbReference type="SUPFAM" id="SSF50346">
    <property type="entry name" value="PRC-barrel domain"/>
    <property type="match status" value="1"/>
</dbReference>
<evidence type="ECO:0000256" key="1">
    <source>
        <dbReference type="SAM" id="MobiDB-lite"/>
    </source>
</evidence>
<organism evidence="3">
    <name type="scientific">freshwater metagenome</name>
    <dbReference type="NCBI Taxonomy" id="449393"/>
    <lineage>
        <taxon>unclassified sequences</taxon>
        <taxon>metagenomes</taxon>
        <taxon>ecological metagenomes</taxon>
    </lineage>
</organism>
<dbReference type="GO" id="GO:0015095">
    <property type="term" value="F:magnesium ion transmembrane transporter activity"/>
    <property type="evidence" value="ECO:0007669"/>
    <property type="project" value="InterPro"/>
</dbReference>
<dbReference type="SUPFAM" id="SSF54631">
    <property type="entry name" value="CBS-domain pair"/>
    <property type="match status" value="1"/>
</dbReference>
<dbReference type="Pfam" id="PF00571">
    <property type="entry name" value="CBS"/>
    <property type="match status" value="1"/>
</dbReference>
<dbReference type="EMBL" id="JNSK01000108">
    <property type="protein sequence ID" value="KGA15051.1"/>
    <property type="molecule type" value="Genomic_DNA"/>
</dbReference>
<dbReference type="Pfam" id="PF26205">
    <property type="entry name" value="SH3_actinomycetes"/>
    <property type="match status" value="1"/>
</dbReference>
<comment type="caution">
    <text evidence="3">The sequence shown here is derived from an EMBL/GenBank/DDBJ whole genome shotgun (WGS) entry which is preliminary data.</text>
</comment>
<feature type="domain" description="CBS" evidence="2">
    <location>
        <begin position="353"/>
        <end position="415"/>
    </location>
</feature>
<dbReference type="InterPro" id="IPR000644">
    <property type="entry name" value="CBS_dom"/>
</dbReference>
<dbReference type="PANTHER" id="PTHR43773:SF1">
    <property type="entry name" value="MAGNESIUM TRANSPORTER MGTE"/>
    <property type="match status" value="1"/>
</dbReference>
<dbReference type="CDD" id="cd04606">
    <property type="entry name" value="CBS_pair_Mg_transporter"/>
    <property type="match status" value="1"/>
</dbReference>
<sequence>MSANVINRVFIARLAGTAVFDPNGDPVGKVRDAVATLRSNSQPARILGLVVEVPLRRRVFVPITRVTSIESGAVVITGLVNMRRFESRAGELLVLGDLLDRSVTLVDGDEPVVVEDLGMEQTRTGDWFINRVHIMRKGSGLRRKGATSTVAWEEVSGFTLPEHNQGVTNLLSTINNLRAADLAAVIQDLAPKRRLEVARALDDERLADVLQEMDEAERVALLAELEGERAADVLGEMDPDDAADLLREIGEERAQALIELMEPEDAEDVLRLMTYEDYSAGGMMTTEPIVMSADYSVADALASVRAREVSPALASQVFVCRQPLETPTGRYIGLVHYQRLLREPPSTLLGSIVDTDTQGLNPNASLHEVSSYLASYNLLSVPVVDANERLIGAVTVDDVLDHLLPENWRLDHRDSTRGTGPKVDLADVTGTEVSPRDIELDKEMEEEAR</sequence>
<protein>
    <recommendedName>
        <fullName evidence="2">CBS domain-containing protein</fullName>
    </recommendedName>
</protein>
<dbReference type="InterPro" id="IPR011033">
    <property type="entry name" value="PRC_barrel-like_sf"/>
</dbReference>
<dbReference type="Pfam" id="PF03448">
    <property type="entry name" value="MgtE_N"/>
    <property type="match status" value="1"/>
</dbReference>
<dbReference type="Gene3D" id="1.25.60.10">
    <property type="entry name" value="MgtE N-terminal domain-like"/>
    <property type="match status" value="1"/>
</dbReference>
<feature type="region of interest" description="Disordered" evidence="1">
    <location>
        <begin position="411"/>
        <end position="449"/>
    </location>
</feature>